<accession>A0A316EMY9</accession>
<sequence>MSLQNLLLSYGLRKKLKRGPPPEHIDIPATRRAMSQFGHQARVPSGWRIGASTAPDLPGEWTRPLLDVHGNGSVAIDGASAATCIATGDDDIAAHVAVHIDMPTIFYLHGGGYYFCSPQTHRPLTLALAEKSGVQLFSLDYRLAPEHPHPAALDDALTAYRALLARGTSAANIVIAGDSAGGGLALATLIALQREGSPMPAGALLFSPWTDLAATGETLRTNDRSDVMFHGESVARAARFYLGDIPATNPLVSPLYASEAEMAALPPLFVQASDREVLLDDSRRLVDRVRAAGGKAELRIWRRVPHVWQIYHPFLPEARRALDEAARFVRSRFSAVVTQ</sequence>
<dbReference type="PANTHER" id="PTHR48081">
    <property type="entry name" value="AB HYDROLASE SUPERFAMILY PROTEIN C4A8.06C"/>
    <property type="match status" value="1"/>
</dbReference>
<dbReference type="InterPro" id="IPR002168">
    <property type="entry name" value="Lipase_GDXG_HIS_AS"/>
</dbReference>
<dbReference type="Proteomes" id="UP000245754">
    <property type="component" value="Unassembled WGS sequence"/>
</dbReference>
<evidence type="ECO:0000256" key="2">
    <source>
        <dbReference type="ARBA" id="ARBA00022801"/>
    </source>
</evidence>
<comment type="similarity">
    <text evidence="1">Belongs to the 'GDXG' lipolytic enzyme family.</text>
</comment>
<dbReference type="PROSITE" id="PS01174">
    <property type="entry name" value="LIPASE_GDXG_SER"/>
    <property type="match status" value="1"/>
</dbReference>
<evidence type="ECO:0000256" key="1">
    <source>
        <dbReference type="ARBA" id="ARBA00010515"/>
    </source>
</evidence>
<proteinExistence type="inferred from homology"/>
<protein>
    <submittedName>
        <fullName evidence="5">Acetyl esterase/lipase</fullName>
    </submittedName>
</protein>
<gene>
    <name evidence="5" type="ORF">C7419_10893</name>
</gene>
<evidence type="ECO:0000259" key="4">
    <source>
        <dbReference type="Pfam" id="PF07859"/>
    </source>
</evidence>
<dbReference type="SUPFAM" id="SSF53474">
    <property type="entry name" value="alpha/beta-Hydrolases"/>
    <property type="match status" value="1"/>
</dbReference>
<dbReference type="RefSeq" id="WP_109585313.1">
    <property type="nucleotide sequence ID" value="NZ_QGGT01000008.1"/>
</dbReference>
<dbReference type="InterPro" id="IPR033140">
    <property type="entry name" value="Lipase_GDXG_put_SER_AS"/>
</dbReference>
<feature type="active site" evidence="3">
    <location>
        <position position="179"/>
    </location>
</feature>
<dbReference type="AlphaFoldDB" id="A0A316EMY9"/>
<evidence type="ECO:0000256" key="3">
    <source>
        <dbReference type="PROSITE-ProRule" id="PRU10038"/>
    </source>
</evidence>
<evidence type="ECO:0000313" key="6">
    <source>
        <dbReference type="Proteomes" id="UP000245754"/>
    </source>
</evidence>
<dbReference type="Gene3D" id="3.40.50.1820">
    <property type="entry name" value="alpha/beta hydrolase"/>
    <property type="match status" value="1"/>
</dbReference>
<name>A0A316EMY9_9BURK</name>
<dbReference type="PROSITE" id="PS01173">
    <property type="entry name" value="LIPASE_GDXG_HIS"/>
    <property type="match status" value="1"/>
</dbReference>
<reference evidence="5 6" key="1">
    <citation type="submission" date="2018-05" db="EMBL/GenBank/DDBJ databases">
        <title>Genomic Encyclopedia of Type Strains, Phase IV (KMG-V): Genome sequencing to study the core and pangenomes of soil and plant-associated prokaryotes.</title>
        <authorList>
            <person name="Whitman W."/>
        </authorList>
    </citation>
    <scope>NUCLEOTIDE SEQUENCE [LARGE SCALE GENOMIC DNA]</scope>
    <source>
        <strain evidence="5 6">SLV-132</strain>
    </source>
</reference>
<dbReference type="GO" id="GO:0004806">
    <property type="term" value="F:triacylglycerol lipase activity"/>
    <property type="evidence" value="ECO:0007669"/>
    <property type="project" value="TreeGrafter"/>
</dbReference>
<organism evidence="5 6">
    <name type="scientific">Cupriavidus plantarum</name>
    <dbReference type="NCBI Taxonomy" id="942865"/>
    <lineage>
        <taxon>Bacteria</taxon>
        <taxon>Pseudomonadati</taxon>
        <taxon>Pseudomonadota</taxon>
        <taxon>Betaproteobacteria</taxon>
        <taxon>Burkholderiales</taxon>
        <taxon>Burkholderiaceae</taxon>
        <taxon>Cupriavidus</taxon>
    </lineage>
</organism>
<keyword evidence="6" id="KW-1185">Reference proteome</keyword>
<dbReference type="EMBL" id="QGGT01000008">
    <property type="protein sequence ID" value="PWK31952.1"/>
    <property type="molecule type" value="Genomic_DNA"/>
</dbReference>
<comment type="caution">
    <text evidence="5">The sequence shown here is derived from an EMBL/GenBank/DDBJ whole genome shotgun (WGS) entry which is preliminary data.</text>
</comment>
<dbReference type="Pfam" id="PF07859">
    <property type="entry name" value="Abhydrolase_3"/>
    <property type="match status" value="1"/>
</dbReference>
<dbReference type="InterPro" id="IPR029058">
    <property type="entry name" value="AB_hydrolase_fold"/>
</dbReference>
<feature type="domain" description="Alpha/beta hydrolase fold-3" evidence="4">
    <location>
        <begin position="105"/>
        <end position="309"/>
    </location>
</feature>
<dbReference type="InterPro" id="IPR050300">
    <property type="entry name" value="GDXG_lipolytic_enzyme"/>
</dbReference>
<dbReference type="PANTHER" id="PTHR48081:SF30">
    <property type="entry name" value="ACETYL-HYDROLASE LIPR-RELATED"/>
    <property type="match status" value="1"/>
</dbReference>
<keyword evidence="2" id="KW-0378">Hydrolase</keyword>
<evidence type="ECO:0000313" key="5">
    <source>
        <dbReference type="EMBL" id="PWK31952.1"/>
    </source>
</evidence>
<dbReference type="InterPro" id="IPR013094">
    <property type="entry name" value="AB_hydrolase_3"/>
</dbReference>